<dbReference type="AlphaFoldDB" id="A0A833TTC7"/>
<accession>A0A833TTC7</accession>
<proteinExistence type="predicted"/>
<dbReference type="Proteomes" id="UP000490535">
    <property type="component" value="Unassembled WGS sequence"/>
</dbReference>
<keyword evidence="1" id="KW-0472">Membrane</keyword>
<evidence type="ECO:0000256" key="1">
    <source>
        <dbReference type="SAM" id="Phobius"/>
    </source>
</evidence>
<dbReference type="RefSeq" id="WP_171499946.1">
    <property type="nucleotide sequence ID" value="NZ_BKXO01000001.1"/>
</dbReference>
<evidence type="ECO:0000313" key="3">
    <source>
        <dbReference type="Proteomes" id="UP000490535"/>
    </source>
</evidence>
<feature type="transmembrane region" description="Helical" evidence="1">
    <location>
        <begin position="27"/>
        <end position="45"/>
    </location>
</feature>
<comment type="caution">
    <text evidence="2">The sequence shown here is derived from an EMBL/GenBank/DDBJ whole genome shotgun (WGS) entry which is preliminary data.</text>
</comment>
<reference evidence="3" key="1">
    <citation type="journal article" date="2020" name="MBio">
        <title>Horizontal gene transfer to a defensive symbiont with a reduced genome amongst a multipartite beetle microbiome.</title>
        <authorList>
            <person name="Waterworth S.C."/>
            <person name="Florez L.V."/>
            <person name="Rees E.R."/>
            <person name="Hertweck C."/>
            <person name="Kaltenpoth M."/>
            <person name="Kwan J.C."/>
        </authorList>
    </citation>
    <scope>NUCLEOTIDE SEQUENCE [LARGE SCALE GENOMIC DNA]</scope>
</reference>
<evidence type="ECO:0000313" key="2">
    <source>
        <dbReference type="EMBL" id="KAF1011149.1"/>
    </source>
</evidence>
<dbReference type="EMBL" id="WNDP01000298">
    <property type="protein sequence ID" value="KAF1011149.1"/>
    <property type="molecule type" value="Genomic_DNA"/>
</dbReference>
<organism evidence="2 3">
    <name type="scientific">Acinetobacter bereziniae</name>
    <name type="common">Acinetobacter genomosp. 10</name>
    <dbReference type="NCBI Taxonomy" id="106648"/>
    <lineage>
        <taxon>Bacteria</taxon>
        <taxon>Pseudomonadati</taxon>
        <taxon>Pseudomonadota</taxon>
        <taxon>Gammaproteobacteria</taxon>
        <taxon>Moraxellales</taxon>
        <taxon>Moraxellaceae</taxon>
        <taxon>Acinetobacter</taxon>
    </lineage>
</organism>
<gene>
    <name evidence="2" type="ORF">GAK29_04990</name>
</gene>
<keyword evidence="1" id="KW-0812">Transmembrane</keyword>
<protein>
    <submittedName>
        <fullName evidence="2">Uncharacterized protein</fullName>
    </submittedName>
</protein>
<keyword evidence="1" id="KW-1133">Transmembrane helix</keyword>
<sequence length="48" mass="5335">MSHKKPQRLLTIDQIVKRQLLEKLQSVFLASVIFIAIGGAAYIALVRG</sequence>
<name>A0A833TTC7_ACIBZ</name>